<protein>
    <recommendedName>
        <fullName evidence="5">Lipoprotein</fullName>
    </recommendedName>
</protein>
<dbReference type="PROSITE" id="PS51257">
    <property type="entry name" value="PROKAR_LIPOPROTEIN"/>
    <property type="match status" value="1"/>
</dbReference>
<feature type="region of interest" description="Disordered" evidence="1">
    <location>
        <begin position="28"/>
        <end position="59"/>
    </location>
</feature>
<evidence type="ECO:0000313" key="3">
    <source>
        <dbReference type="EMBL" id="ODP27613.1"/>
    </source>
</evidence>
<reference evidence="3 4" key="1">
    <citation type="submission" date="2016-08" db="EMBL/GenBank/DDBJ databases">
        <title>Genome sequencing of Paenibacillus sp. TI45-13ar, isolated from Korean traditional nuruk.</title>
        <authorList>
            <person name="Kim S.-J."/>
        </authorList>
    </citation>
    <scope>NUCLEOTIDE SEQUENCE [LARGE SCALE GENOMIC DNA]</scope>
    <source>
        <strain evidence="3 4">TI45-13ar</strain>
    </source>
</reference>
<proteinExistence type="predicted"/>
<dbReference type="AlphaFoldDB" id="A0A1E3L1S9"/>
<keyword evidence="4" id="KW-1185">Reference proteome</keyword>
<evidence type="ECO:0008006" key="5">
    <source>
        <dbReference type="Google" id="ProtNLM"/>
    </source>
</evidence>
<feature type="chain" id="PRO_5039059072" description="Lipoprotein" evidence="2">
    <location>
        <begin position="23"/>
        <end position="200"/>
    </location>
</feature>
<feature type="compositionally biased region" description="Low complexity" evidence="1">
    <location>
        <begin position="29"/>
        <end position="50"/>
    </location>
</feature>
<name>A0A1E3L1S9_9BACL</name>
<dbReference type="EMBL" id="MDER01000049">
    <property type="protein sequence ID" value="ODP27613.1"/>
    <property type="molecule type" value="Genomic_DNA"/>
</dbReference>
<comment type="caution">
    <text evidence="3">The sequence shown here is derived from an EMBL/GenBank/DDBJ whole genome shotgun (WGS) entry which is preliminary data.</text>
</comment>
<feature type="signal peptide" evidence="2">
    <location>
        <begin position="1"/>
        <end position="22"/>
    </location>
</feature>
<evidence type="ECO:0000256" key="1">
    <source>
        <dbReference type="SAM" id="MobiDB-lite"/>
    </source>
</evidence>
<dbReference type="RefSeq" id="WP_069328387.1">
    <property type="nucleotide sequence ID" value="NZ_MDER01000049.1"/>
</dbReference>
<gene>
    <name evidence="3" type="ORF">PTI45_02983</name>
</gene>
<accession>A0A1E3L1S9</accession>
<sequence length="200" mass="22754">MLFKKLILPATVIILLCGCVNQQEDVQITNSSTDSTSTTESTTKTLDTNKQQNKTETTLSKQQKEDIKKYLITYTQGIQYIGQQMQEVVTPANISEEMTEDEILANIQPYSDNIDKKLSALSLITTPQIKDTDLQADVIALRDHVLVIGYTGKQIIDNLKRYLKTGDEAIYNDTIKMYEQMAANQQEFMEQAKDLRYQLN</sequence>
<evidence type="ECO:0000313" key="4">
    <source>
        <dbReference type="Proteomes" id="UP000094578"/>
    </source>
</evidence>
<evidence type="ECO:0000256" key="2">
    <source>
        <dbReference type="SAM" id="SignalP"/>
    </source>
</evidence>
<keyword evidence="2" id="KW-0732">Signal</keyword>
<organism evidence="3 4">
    <name type="scientific">Paenibacillus nuruki</name>
    <dbReference type="NCBI Taxonomy" id="1886670"/>
    <lineage>
        <taxon>Bacteria</taxon>
        <taxon>Bacillati</taxon>
        <taxon>Bacillota</taxon>
        <taxon>Bacilli</taxon>
        <taxon>Bacillales</taxon>
        <taxon>Paenibacillaceae</taxon>
        <taxon>Paenibacillus</taxon>
    </lineage>
</organism>
<dbReference type="Proteomes" id="UP000094578">
    <property type="component" value="Unassembled WGS sequence"/>
</dbReference>